<reference evidence="3" key="1">
    <citation type="submission" date="2022-05" db="EMBL/GenBank/DDBJ databases">
        <title>Comparative Genomics of Spacecraft Associated Microbes.</title>
        <authorList>
            <person name="Tran M.T."/>
            <person name="Wright A."/>
            <person name="Seuylemezian A."/>
            <person name="Eisen J."/>
            <person name="Coil D."/>
        </authorList>
    </citation>
    <scope>NUCLEOTIDE SEQUENCE</scope>
    <source>
        <strain evidence="3">214.1.1</strain>
    </source>
</reference>
<evidence type="ECO:0000313" key="4">
    <source>
        <dbReference type="Proteomes" id="UP001139179"/>
    </source>
</evidence>
<dbReference type="RefSeq" id="WP_251222303.1">
    <property type="nucleotide sequence ID" value="NZ_JAMBOL010000003.1"/>
</dbReference>
<name>A0A9X2DMF4_9BACI</name>
<comment type="caution">
    <text evidence="3">The sequence shown here is derived from an EMBL/GenBank/DDBJ whole genome shotgun (WGS) entry which is preliminary data.</text>
</comment>
<dbReference type="InterPro" id="IPR012337">
    <property type="entry name" value="RNaseH-like_sf"/>
</dbReference>
<dbReference type="SUPFAM" id="SSF53098">
    <property type="entry name" value="Ribonuclease H-like"/>
    <property type="match status" value="1"/>
</dbReference>
<protein>
    <submittedName>
        <fullName evidence="3">Ribonuclease H-like domain-containing protein</fullName>
    </submittedName>
</protein>
<feature type="compositionally biased region" description="Polar residues" evidence="1">
    <location>
        <begin position="13"/>
        <end position="24"/>
    </location>
</feature>
<sequence length="417" mass="49027">MMKQKLQRMKQHLQLQEKQPSSVGSEGAVSPQQKVPFEKEWKERQVSAHWFEDEYTLVRNQQYSLNHQHGRFRFSAVEEAVARWQDHLWHHPLSAKGRQVDDLLFFDTETTGLSSGAGNTIFLLGYAKIEAGEVRVKQYFLPGPEHEVALYHHFLTDVTDLRSLVTFNGKSFDWPQVKTRHTFVRDQVPKLPQFGHFDLLHAARRLWKEALPSCKLSVVEEQVLQFERVEDTPGYMAPMLYFDFLQEQHPDYMKGIFQHHEWDVLSLMTLYACQSMLVLDWLQQESRPSRREAYEIARWYEAVGERELASSLYAQLLDGDDDIAEHARFAYATGLKRQEKWEDAFFHFQRLTSLSAHSFEAAIECAKLAEHKRKDPEQAIYYSELAARHLPANEKQKQLHRQLRQRMERLLKKAGKK</sequence>
<evidence type="ECO:0000313" key="3">
    <source>
        <dbReference type="EMBL" id="MCM3713484.1"/>
    </source>
</evidence>
<evidence type="ECO:0000259" key="2">
    <source>
        <dbReference type="Pfam" id="PF13482"/>
    </source>
</evidence>
<dbReference type="InterPro" id="IPR011990">
    <property type="entry name" value="TPR-like_helical_dom_sf"/>
</dbReference>
<keyword evidence="4" id="KW-1185">Reference proteome</keyword>
<feature type="compositionally biased region" description="Basic residues" evidence="1">
    <location>
        <begin position="1"/>
        <end position="11"/>
    </location>
</feature>
<feature type="region of interest" description="Disordered" evidence="1">
    <location>
        <begin position="1"/>
        <end position="32"/>
    </location>
</feature>
<dbReference type="InterPro" id="IPR036397">
    <property type="entry name" value="RNaseH_sf"/>
</dbReference>
<dbReference type="Proteomes" id="UP001139179">
    <property type="component" value="Unassembled WGS sequence"/>
</dbReference>
<dbReference type="SUPFAM" id="SSF48452">
    <property type="entry name" value="TPR-like"/>
    <property type="match status" value="1"/>
</dbReference>
<proteinExistence type="predicted"/>
<dbReference type="PANTHER" id="PTHR38462:SF1">
    <property type="entry name" value="YPRB RIBONUCLEASE H-LIKE DOMAIN-CONTAINING PROTEIN"/>
    <property type="match status" value="1"/>
</dbReference>
<dbReference type="AlphaFoldDB" id="A0A9X2DMF4"/>
<feature type="domain" description="YprB ribonuclease H-like" evidence="2">
    <location>
        <begin position="104"/>
        <end position="272"/>
    </location>
</feature>
<evidence type="ECO:0000256" key="1">
    <source>
        <dbReference type="SAM" id="MobiDB-lite"/>
    </source>
</evidence>
<dbReference type="Gene3D" id="3.30.420.10">
    <property type="entry name" value="Ribonuclease H-like superfamily/Ribonuclease H"/>
    <property type="match status" value="1"/>
</dbReference>
<dbReference type="PANTHER" id="PTHR38462">
    <property type="entry name" value="EXONUCLEASE-LIKE PROTEIN"/>
    <property type="match status" value="1"/>
</dbReference>
<organism evidence="3 4">
    <name type="scientific">Halalkalibacter oceani</name>
    <dbReference type="NCBI Taxonomy" id="1653776"/>
    <lineage>
        <taxon>Bacteria</taxon>
        <taxon>Bacillati</taxon>
        <taxon>Bacillota</taxon>
        <taxon>Bacilli</taxon>
        <taxon>Bacillales</taxon>
        <taxon>Bacillaceae</taxon>
        <taxon>Halalkalibacter</taxon>
    </lineage>
</organism>
<dbReference type="InterPro" id="IPR038720">
    <property type="entry name" value="YprB_RNase_H-like_dom"/>
</dbReference>
<dbReference type="Pfam" id="PF13482">
    <property type="entry name" value="RNase_H_2"/>
    <property type="match status" value="1"/>
</dbReference>
<accession>A0A9X2DMF4</accession>
<dbReference type="EMBL" id="JAMBOL010000003">
    <property type="protein sequence ID" value="MCM3713484.1"/>
    <property type="molecule type" value="Genomic_DNA"/>
</dbReference>
<dbReference type="GO" id="GO:0003676">
    <property type="term" value="F:nucleic acid binding"/>
    <property type="evidence" value="ECO:0007669"/>
    <property type="project" value="InterPro"/>
</dbReference>
<gene>
    <name evidence="3" type="ORF">M3202_05270</name>
</gene>